<comment type="catalytic activity">
    <reaction evidence="1 10">
        <text>a fatty acyl-[ACP] + phosphate = an acyl phosphate + holo-[ACP]</text>
        <dbReference type="Rhea" id="RHEA:42292"/>
        <dbReference type="Rhea" id="RHEA-COMP:9685"/>
        <dbReference type="Rhea" id="RHEA-COMP:14125"/>
        <dbReference type="ChEBI" id="CHEBI:43474"/>
        <dbReference type="ChEBI" id="CHEBI:59918"/>
        <dbReference type="ChEBI" id="CHEBI:64479"/>
        <dbReference type="ChEBI" id="CHEBI:138651"/>
        <dbReference type="EC" id="2.3.1.274"/>
    </reaction>
</comment>
<dbReference type="PANTHER" id="PTHR30100">
    <property type="entry name" value="FATTY ACID/PHOSPHOLIPID SYNTHESIS PROTEIN PLSX"/>
    <property type="match status" value="1"/>
</dbReference>
<dbReference type="NCBIfam" id="TIGR00182">
    <property type="entry name" value="plsX"/>
    <property type="match status" value="1"/>
</dbReference>
<organism evidence="11 12">
    <name type="scientific">Salinicoccus halitifaciens</name>
    <dbReference type="NCBI Taxonomy" id="1073415"/>
    <lineage>
        <taxon>Bacteria</taxon>
        <taxon>Bacillati</taxon>
        <taxon>Bacillota</taxon>
        <taxon>Bacilli</taxon>
        <taxon>Bacillales</taxon>
        <taxon>Staphylococcaceae</taxon>
        <taxon>Salinicoccus</taxon>
    </lineage>
</organism>
<evidence type="ECO:0000256" key="4">
    <source>
        <dbReference type="ARBA" id="ARBA00022679"/>
    </source>
</evidence>
<keyword evidence="11" id="KW-0012">Acyltransferase</keyword>
<dbReference type="EMBL" id="JBDZDV010000001">
    <property type="protein sequence ID" value="MET3110305.1"/>
    <property type="molecule type" value="Genomic_DNA"/>
</dbReference>
<accession>A0ABV2E8C0</accession>
<keyword evidence="12" id="KW-1185">Reference proteome</keyword>
<evidence type="ECO:0000256" key="6">
    <source>
        <dbReference type="ARBA" id="ARBA00023209"/>
    </source>
</evidence>
<comment type="caution">
    <text evidence="11">The sequence shown here is derived from an EMBL/GenBank/DDBJ whole genome shotgun (WGS) entry which is preliminary data.</text>
</comment>
<keyword evidence="2 10" id="KW-0963">Cytoplasm</keyword>
<dbReference type="PANTHER" id="PTHR30100:SF1">
    <property type="entry name" value="PHOSPHATE ACYLTRANSFERASE"/>
    <property type="match status" value="1"/>
</dbReference>
<dbReference type="PIRSF" id="PIRSF002465">
    <property type="entry name" value="Phsphlp_syn_PlsX"/>
    <property type="match status" value="1"/>
</dbReference>
<dbReference type="Pfam" id="PF02504">
    <property type="entry name" value="FA_synthesis"/>
    <property type="match status" value="1"/>
</dbReference>
<gene>
    <name evidence="10" type="primary">plsX</name>
    <name evidence="11" type="ORF">ABHD89_000693</name>
</gene>
<comment type="subunit">
    <text evidence="9 10">Homodimer. Probably interacts with PlsY.</text>
</comment>
<evidence type="ECO:0000256" key="7">
    <source>
        <dbReference type="ARBA" id="ARBA00023264"/>
    </source>
</evidence>
<evidence type="ECO:0000256" key="2">
    <source>
        <dbReference type="ARBA" id="ARBA00022490"/>
    </source>
</evidence>
<evidence type="ECO:0000256" key="10">
    <source>
        <dbReference type="HAMAP-Rule" id="MF_00019"/>
    </source>
</evidence>
<evidence type="ECO:0000256" key="5">
    <source>
        <dbReference type="ARBA" id="ARBA00023098"/>
    </source>
</evidence>
<evidence type="ECO:0000256" key="9">
    <source>
        <dbReference type="ARBA" id="ARBA00046608"/>
    </source>
</evidence>
<dbReference type="InterPro" id="IPR012281">
    <property type="entry name" value="Phospholipid_synth_PlsX-like"/>
</dbReference>
<comment type="subcellular location">
    <subcellularLocation>
        <location evidence="10">Cytoplasm</location>
    </subcellularLocation>
    <text evidence="10">Associated with the membrane possibly through PlsY.</text>
</comment>
<keyword evidence="7 10" id="KW-1208">Phospholipid metabolism</keyword>
<evidence type="ECO:0000256" key="1">
    <source>
        <dbReference type="ARBA" id="ARBA00001232"/>
    </source>
</evidence>
<dbReference type="InterPro" id="IPR003664">
    <property type="entry name" value="FA_synthesis"/>
</dbReference>
<keyword evidence="3 10" id="KW-0444">Lipid biosynthesis</keyword>
<sequence length="329" mass="35261">MKLVKIAVDLMGGDNAPASITEGIMSAVKENGELEIIAYGLKGSYTGDHPQIKFIEVTEKVESEDDPVRAVRKKKDSSLVRAAEAVKDGTADACVSAGNTGAIMSAGLFVVGRLKGVERPAIASLIPNTSGKGIMLLDMGANSDNKPKHLYQFAEMASIYMEEIEGRKNPEVGLINIGSEENKGNEVTRAAFELLKESDLNFTGNFETRDIISGTIDIAVTDGFTGNIVLKTIEGTAKSMMMEIKDIFMKNTKNKLAASVLRNDFGRVKDLLDYREVGGAPLLGLDGYVLKAHGSSDALAIHNAVRQAVRMAESGALEKIKAKVGDNHE</sequence>
<dbReference type="Gene3D" id="3.40.718.10">
    <property type="entry name" value="Isopropylmalate Dehydrogenase"/>
    <property type="match status" value="1"/>
</dbReference>
<keyword evidence="5 10" id="KW-0443">Lipid metabolism</keyword>
<evidence type="ECO:0000256" key="8">
    <source>
        <dbReference type="ARBA" id="ARBA00024069"/>
    </source>
</evidence>
<dbReference type="HAMAP" id="MF_00019">
    <property type="entry name" value="PlsX"/>
    <property type="match status" value="1"/>
</dbReference>
<dbReference type="Proteomes" id="UP001549019">
    <property type="component" value="Unassembled WGS sequence"/>
</dbReference>
<dbReference type="SUPFAM" id="SSF53659">
    <property type="entry name" value="Isocitrate/Isopropylmalate dehydrogenase-like"/>
    <property type="match status" value="1"/>
</dbReference>
<proteinExistence type="inferred from homology"/>
<evidence type="ECO:0000313" key="11">
    <source>
        <dbReference type="EMBL" id="MET3110305.1"/>
    </source>
</evidence>
<comment type="function">
    <text evidence="10">Catalyzes the reversible formation of acyl-phosphate (acyl-PO(4)) from acyl-[acyl-carrier-protein] (acyl-ACP). This enzyme utilizes acyl-ACP as fatty acyl donor, but not acyl-CoA.</text>
</comment>
<evidence type="ECO:0000313" key="12">
    <source>
        <dbReference type="Proteomes" id="UP001549019"/>
    </source>
</evidence>
<comment type="similarity">
    <text evidence="10">Belongs to the PlsX family.</text>
</comment>
<dbReference type="GO" id="GO:0004366">
    <property type="term" value="F:glycerol-3-phosphate O-acyltransferase activity"/>
    <property type="evidence" value="ECO:0007669"/>
    <property type="project" value="UniProtKB-EC"/>
</dbReference>
<keyword evidence="4 10" id="KW-0808">Transferase</keyword>
<keyword evidence="6 10" id="KW-0594">Phospholipid biosynthesis</keyword>
<comment type="pathway">
    <text evidence="10">Lipid metabolism; phospholipid metabolism.</text>
</comment>
<dbReference type="EC" id="2.3.1.274" evidence="8 10"/>
<evidence type="ECO:0000256" key="3">
    <source>
        <dbReference type="ARBA" id="ARBA00022516"/>
    </source>
</evidence>
<name>A0ABV2E8C0_9STAP</name>
<protein>
    <recommendedName>
        <fullName evidence="8 10">Phosphate acyltransferase</fullName>
        <ecNumber evidence="8 10">2.3.1.274</ecNumber>
    </recommendedName>
    <alternativeName>
        <fullName evidence="10">Acyl-ACP phosphotransacylase</fullName>
    </alternativeName>
    <alternativeName>
        <fullName evidence="10">Acyl-[acyl-carrier-protein]--phosphate acyltransferase</fullName>
    </alternativeName>
    <alternativeName>
        <fullName evidence="10">Phosphate-acyl-ACP acyltransferase</fullName>
    </alternativeName>
</protein>
<reference evidence="11 12" key="1">
    <citation type="submission" date="2024-05" db="EMBL/GenBank/DDBJ databases">
        <title>Genomic Encyclopedia of Type Strains, Phase IV (KMG-IV): sequencing the most valuable type-strain genomes for metagenomic binning, comparative biology and taxonomic classification.</title>
        <authorList>
            <person name="Goeker M."/>
        </authorList>
    </citation>
    <scope>NUCLEOTIDE SEQUENCE [LARGE SCALE GENOMIC DNA]</scope>
    <source>
        <strain evidence="11 12">DSM 25286</strain>
    </source>
</reference>